<protein>
    <submittedName>
        <fullName evidence="1">11396_t:CDS:1</fullName>
    </submittedName>
</protein>
<dbReference type="EMBL" id="CAJVPQ010003992">
    <property type="protein sequence ID" value="CAG8642138.1"/>
    <property type="molecule type" value="Genomic_DNA"/>
</dbReference>
<accession>A0A9N9DKB9</accession>
<evidence type="ECO:0000313" key="2">
    <source>
        <dbReference type="Proteomes" id="UP000789570"/>
    </source>
</evidence>
<proteinExistence type="predicted"/>
<dbReference type="AlphaFoldDB" id="A0A9N9DKB9"/>
<reference evidence="1" key="1">
    <citation type="submission" date="2021-06" db="EMBL/GenBank/DDBJ databases">
        <authorList>
            <person name="Kallberg Y."/>
            <person name="Tangrot J."/>
            <person name="Rosling A."/>
        </authorList>
    </citation>
    <scope>NUCLEOTIDE SEQUENCE</scope>
    <source>
        <strain evidence="1">UK204</strain>
    </source>
</reference>
<sequence>MGPPRLAPKLVIITNKGNVVLEVEEIYRIKGSDMPTDESSGYDANYGSDCDLSPSEIAQEQYVSENFNSIAIQNNSSNISSLISIMVKYFEKNSTSKFDPANSYILDLSSKSTIAKEFTPECCSKLIADRPNVVTVEYHKELDVIFEYLFGKKIKNVQQARVQWENLRSIKAPDYKNEFSYGVDEWKKILWWIEWAVGRFLNAFETERNPLLQNDCHEREFLGGYLVLSFKVRWHLMDVFEGEVTVQTSMQRRNNNKIILEEKVDRGHLTYLLCSTESYEILCLLACGGPHK</sequence>
<name>A0A9N9DKB9_9GLOM</name>
<keyword evidence="2" id="KW-1185">Reference proteome</keyword>
<feature type="non-terminal residue" evidence="1">
    <location>
        <position position="292"/>
    </location>
</feature>
<organism evidence="1 2">
    <name type="scientific">Funneliformis caledonium</name>
    <dbReference type="NCBI Taxonomy" id="1117310"/>
    <lineage>
        <taxon>Eukaryota</taxon>
        <taxon>Fungi</taxon>
        <taxon>Fungi incertae sedis</taxon>
        <taxon>Mucoromycota</taxon>
        <taxon>Glomeromycotina</taxon>
        <taxon>Glomeromycetes</taxon>
        <taxon>Glomerales</taxon>
        <taxon>Glomeraceae</taxon>
        <taxon>Funneliformis</taxon>
    </lineage>
</organism>
<dbReference type="OrthoDB" id="2391378at2759"/>
<gene>
    <name evidence="1" type="ORF">FCALED_LOCUS10625</name>
</gene>
<comment type="caution">
    <text evidence="1">The sequence shown here is derived from an EMBL/GenBank/DDBJ whole genome shotgun (WGS) entry which is preliminary data.</text>
</comment>
<evidence type="ECO:0000313" key="1">
    <source>
        <dbReference type="EMBL" id="CAG8642138.1"/>
    </source>
</evidence>
<dbReference type="Proteomes" id="UP000789570">
    <property type="component" value="Unassembled WGS sequence"/>
</dbReference>